<proteinExistence type="predicted"/>
<comment type="caution">
    <text evidence="2">The sequence shown here is derived from an EMBL/GenBank/DDBJ whole genome shotgun (WGS) entry which is preliminary data.</text>
</comment>
<accession>A0ABW4YMZ4</accession>
<evidence type="ECO:0000313" key="2">
    <source>
        <dbReference type="EMBL" id="MFD2117066.1"/>
    </source>
</evidence>
<dbReference type="Pfam" id="PF09551">
    <property type="entry name" value="Spore_II_R"/>
    <property type="match status" value="1"/>
</dbReference>
<dbReference type="NCBIfam" id="TIGR02837">
    <property type="entry name" value="spore_II_R"/>
    <property type="match status" value="1"/>
</dbReference>
<feature type="transmembrane region" description="Helical" evidence="1">
    <location>
        <begin position="7"/>
        <end position="25"/>
    </location>
</feature>
<name>A0ABW4YMZ4_9BACL</name>
<evidence type="ECO:0000313" key="3">
    <source>
        <dbReference type="Proteomes" id="UP001597362"/>
    </source>
</evidence>
<keyword evidence="3" id="KW-1185">Reference proteome</keyword>
<protein>
    <submittedName>
        <fullName evidence="2">Stage II sporulation protein R</fullName>
    </submittedName>
</protein>
<dbReference type="RefSeq" id="WP_377773849.1">
    <property type="nucleotide sequence ID" value="NZ_JBHUHO010000033.1"/>
</dbReference>
<keyword evidence="1" id="KW-0812">Transmembrane</keyword>
<dbReference type="Proteomes" id="UP001597362">
    <property type="component" value="Unassembled WGS sequence"/>
</dbReference>
<sequence length="222" mass="24948">MSRNFKYRSSFGYIVFAIILIIMSWESQLNDEAIAGAGQSIPEQAIRLRILANSDQPEDQLIKRVIRDEVVATMNTWVDNMTTIDDARQLIKIHLPEIEQVVAQTLTSRGYTYDFQVELDEVEFPAKMYGNKIYPAGMYEALRISLGEAEGQNWWCVLFPPLCFVDAVSSETSSAEALSTTTAEEATTVAVAEQPSDEQPEVKFFIADLFQSVGQWVKGLFA</sequence>
<reference evidence="3" key="1">
    <citation type="journal article" date="2019" name="Int. J. Syst. Evol. Microbiol.">
        <title>The Global Catalogue of Microorganisms (GCM) 10K type strain sequencing project: providing services to taxonomists for standard genome sequencing and annotation.</title>
        <authorList>
            <consortium name="The Broad Institute Genomics Platform"/>
            <consortium name="The Broad Institute Genome Sequencing Center for Infectious Disease"/>
            <person name="Wu L."/>
            <person name="Ma J."/>
        </authorList>
    </citation>
    <scope>NUCLEOTIDE SEQUENCE [LARGE SCALE GENOMIC DNA]</scope>
    <source>
        <strain evidence="3">GH52</strain>
    </source>
</reference>
<dbReference type="InterPro" id="IPR014202">
    <property type="entry name" value="Spore_II_R"/>
</dbReference>
<gene>
    <name evidence="2" type="primary">spoIIR</name>
    <name evidence="2" type="ORF">ACFSJH_15150</name>
</gene>
<keyword evidence="1" id="KW-0472">Membrane</keyword>
<organism evidence="2 3">
    <name type="scientific">Paenibacillus yanchengensis</name>
    <dbReference type="NCBI Taxonomy" id="2035833"/>
    <lineage>
        <taxon>Bacteria</taxon>
        <taxon>Bacillati</taxon>
        <taxon>Bacillota</taxon>
        <taxon>Bacilli</taxon>
        <taxon>Bacillales</taxon>
        <taxon>Paenibacillaceae</taxon>
        <taxon>Paenibacillus</taxon>
    </lineage>
</organism>
<evidence type="ECO:0000256" key="1">
    <source>
        <dbReference type="SAM" id="Phobius"/>
    </source>
</evidence>
<dbReference type="EMBL" id="JBHUHO010000033">
    <property type="protein sequence ID" value="MFD2117066.1"/>
    <property type="molecule type" value="Genomic_DNA"/>
</dbReference>
<keyword evidence="1" id="KW-1133">Transmembrane helix</keyword>